<feature type="region of interest" description="Disordered" evidence="1">
    <location>
        <begin position="1"/>
        <end position="45"/>
    </location>
</feature>
<evidence type="ECO:0000256" key="1">
    <source>
        <dbReference type="SAM" id="MobiDB-lite"/>
    </source>
</evidence>
<evidence type="ECO:0000313" key="3">
    <source>
        <dbReference type="Proteomes" id="UP000501452"/>
    </source>
</evidence>
<dbReference type="KEGG" id="rub:GBA63_03000"/>
<dbReference type="RefSeq" id="WP_166173372.1">
    <property type="nucleotide sequence ID" value="NZ_CP045119.1"/>
</dbReference>
<accession>A0A6G8Q5W3</accession>
<dbReference type="EMBL" id="CP045119">
    <property type="protein sequence ID" value="QIN81717.1"/>
    <property type="molecule type" value="Genomic_DNA"/>
</dbReference>
<keyword evidence="3" id="KW-1185">Reference proteome</keyword>
<organism evidence="2 3">
    <name type="scientific">Rubrobacter tropicus</name>
    <dbReference type="NCBI Taxonomy" id="2653851"/>
    <lineage>
        <taxon>Bacteria</taxon>
        <taxon>Bacillati</taxon>
        <taxon>Actinomycetota</taxon>
        <taxon>Rubrobacteria</taxon>
        <taxon>Rubrobacterales</taxon>
        <taxon>Rubrobacteraceae</taxon>
        <taxon>Rubrobacter</taxon>
    </lineage>
</organism>
<proteinExistence type="predicted"/>
<reference evidence="2 3" key="1">
    <citation type="submission" date="2019-10" db="EMBL/GenBank/DDBJ databases">
        <title>Rubrobacter sp nov SCSIO 52090 isolated from a deep-sea sediment in the South China Sea.</title>
        <authorList>
            <person name="Chen R.W."/>
        </authorList>
    </citation>
    <scope>NUCLEOTIDE SEQUENCE [LARGE SCALE GENOMIC DNA]</scope>
    <source>
        <strain evidence="2 3">SCSIO 52909</strain>
    </source>
</reference>
<gene>
    <name evidence="2" type="ORF">GBA63_03000</name>
</gene>
<sequence>MAQRATSVIGSPEHPGRASSNELRPLPYSAYPGAGDADRHGLQPLPASLPAADFARARPHRGSRYSTVVAADLTQDQLLQMARVVAASFARREPQARHLQPPKNPPAGLMETLHTDPFGTDPFGSWDAETHLYWIIRLFALTDPTSPRDAIEINEEVLAQSVAVVDGEGRVIGGAFNETMPPFDVEPPFRQDDPFLDTVVAVWEPVYAALGAQDAEALTALSERYPAFREAYGGGRVGHHLLVARSDDLPTEDAFELVAASAERYLALGYSYMVTEATNQWTGAAFEALGGVRVHFAPFQARQAVRKSGEPLEGITTSPNGFLSDKDSGGMFYVVRLS</sequence>
<protein>
    <submittedName>
        <fullName evidence="2">Uncharacterized protein</fullName>
    </submittedName>
</protein>
<dbReference type="Proteomes" id="UP000501452">
    <property type="component" value="Chromosome"/>
</dbReference>
<dbReference type="AlphaFoldDB" id="A0A6G8Q5W3"/>
<name>A0A6G8Q5W3_9ACTN</name>
<evidence type="ECO:0000313" key="2">
    <source>
        <dbReference type="EMBL" id="QIN81717.1"/>
    </source>
</evidence>